<keyword evidence="5" id="KW-1185">Reference proteome</keyword>
<dbReference type="PANTHER" id="PTHR47933:SF45">
    <property type="entry name" value="PENTACOTRIPEPTIDE-REPEAT REGION OF PRORP DOMAIN-CONTAINING PROTEIN"/>
    <property type="match status" value="1"/>
</dbReference>
<keyword evidence="2" id="KW-0677">Repeat</keyword>
<reference evidence="4 5" key="1">
    <citation type="submission" date="2023-12" db="EMBL/GenBank/DDBJ databases">
        <title>A high-quality genome assembly for Dillenia turbinata (Dilleniales).</title>
        <authorList>
            <person name="Chanderbali A."/>
        </authorList>
    </citation>
    <scope>NUCLEOTIDE SEQUENCE [LARGE SCALE GENOMIC DNA]</scope>
    <source>
        <strain evidence="4">LSX21</strain>
        <tissue evidence="4">Leaf</tissue>
    </source>
</reference>
<feature type="repeat" description="PPR" evidence="3">
    <location>
        <begin position="164"/>
        <end position="198"/>
    </location>
</feature>
<name>A0AAN8W674_9MAGN</name>
<evidence type="ECO:0000256" key="1">
    <source>
        <dbReference type="ARBA" id="ARBA00007626"/>
    </source>
</evidence>
<dbReference type="Pfam" id="PF12854">
    <property type="entry name" value="PPR_1"/>
    <property type="match status" value="1"/>
</dbReference>
<gene>
    <name evidence="4" type="ORF">RJ641_029443</name>
</gene>
<dbReference type="Gene3D" id="1.25.40.10">
    <property type="entry name" value="Tetratricopeptide repeat domain"/>
    <property type="match status" value="3"/>
</dbReference>
<organism evidence="4 5">
    <name type="scientific">Dillenia turbinata</name>
    <dbReference type="NCBI Taxonomy" id="194707"/>
    <lineage>
        <taxon>Eukaryota</taxon>
        <taxon>Viridiplantae</taxon>
        <taxon>Streptophyta</taxon>
        <taxon>Embryophyta</taxon>
        <taxon>Tracheophyta</taxon>
        <taxon>Spermatophyta</taxon>
        <taxon>Magnoliopsida</taxon>
        <taxon>eudicotyledons</taxon>
        <taxon>Gunneridae</taxon>
        <taxon>Pentapetalae</taxon>
        <taxon>Dilleniales</taxon>
        <taxon>Dilleniaceae</taxon>
        <taxon>Dillenia</taxon>
    </lineage>
</organism>
<comment type="caution">
    <text evidence="4">The sequence shown here is derived from an EMBL/GenBank/DDBJ whole genome shotgun (WGS) entry which is preliminary data.</text>
</comment>
<evidence type="ECO:0000256" key="3">
    <source>
        <dbReference type="PROSITE-ProRule" id="PRU00708"/>
    </source>
</evidence>
<dbReference type="EMBL" id="JBAMMX010000005">
    <property type="protein sequence ID" value="KAK6939912.1"/>
    <property type="molecule type" value="Genomic_DNA"/>
</dbReference>
<dbReference type="Pfam" id="PF01535">
    <property type="entry name" value="PPR"/>
    <property type="match status" value="2"/>
</dbReference>
<accession>A0AAN8W674</accession>
<protein>
    <submittedName>
        <fullName evidence="4">Pentatricopeptide repeat</fullName>
    </submittedName>
</protein>
<evidence type="ECO:0000313" key="5">
    <source>
        <dbReference type="Proteomes" id="UP001370490"/>
    </source>
</evidence>
<dbReference type="SUPFAM" id="SSF48452">
    <property type="entry name" value="TPR-like"/>
    <property type="match status" value="1"/>
</dbReference>
<feature type="repeat" description="PPR" evidence="3">
    <location>
        <begin position="233"/>
        <end position="267"/>
    </location>
</feature>
<dbReference type="AlphaFoldDB" id="A0AAN8W674"/>
<dbReference type="PROSITE" id="PS51375">
    <property type="entry name" value="PPR"/>
    <property type="match status" value="4"/>
</dbReference>
<dbReference type="GO" id="GO:0003729">
    <property type="term" value="F:mRNA binding"/>
    <property type="evidence" value="ECO:0007669"/>
    <property type="project" value="TreeGrafter"/>
</dbReference>
<proteinExistence type="inferred from homology"/>
<dbReference type="Proteomes" id="UP001370490">
    <property type="component" value="Unassembled WGS sequence"/>
</dbReference>
<dbReference type="PANTHER" id="PTHR47933">
    <property type="entry name" value="PENTATRICOPEPTIDE REPEAT-CONTAINING PROTEIN 1, MITOCHONDRIAL"/>
    <property type="match status" value="1"/>
</dbReference>
<dbReference type="Pfam" id="PF13041">
    <property type="entry name" value="PPR_2"/>
    <property type="match status" value="2"/>
</dbReference>
<comment type="similarity">
    <text evidence="1">Belongs to the PPR family. P subfamily.</text>
</comment>
<sequence length="304" mass="34342">MRRFARTQKVEEAIYAFNVMAKYDLVPNLAAFNGLLSALCKAKNVRNAQEIFELRDRLSPMSKLLVFCLTGGGERPIFPSVIFGEMVDVGCSPDVVTYKIMVNVLCKAGRIGEALEVVKEMDSSGCKATLFIYSVLVHTYGVENRIEDAVDTFFYMEIVGIEDDVVVYNALIGAFCSVKKIKNVYRVLKDMDCKGVKPNSKTLNIVLNSLIDEEYTNEAFRFFRKMVKVCQPDADTYTVMINVFCKRNELNTALKMWKYMGLKEFFPSMHTFSVLIDGLYEGSNTSKACMLLEDMIEKGIPPPL</sequence>
<evidence type="ECO:0000256" key="2">
    <source>
        <dbReference type="ARBA" id="ARBA00022737"/>
    </source>
</evidence>
<evidence type="ECO:0000313" key="4">
    <source>
        <dbReference type="EMBL" id="KAK6939912.1"/>
    </source>
</evidence>
<feature type="repeat" description="PPR" evidence="3">
    <location>
        <begin position="94"/>
        <end position="128"/>
    </location>
</feature>
<dbReference type="InterPro" id="IPR051240">
    <property type="entry name" value="Mito_RNA-Proc/Resp"/>
</dbReference>
<feature type="repeat" description="PPR" evidence="3">
    <location>
        <begin position="268"/>
        <end position="302"/>
    </location>
</feature>
<dbReference type="InterPro" id="IPR011990">
    <property type="entry name" value="TPR-like_helical_dom_sf"/>
</dbReference>
<dbReference type="NCBIfam" id="TIGR00756">
    <property type="entry name" value="PPR"/>
    <property type="match status" value="4"/>
</dbReference>
<dbReference type="InterPro" id="IPR002885">
    <property type="entry name" value="PPR_rpt"/>
</dbReference>